<accession>A0ABT1STV3</accession>
<reference evidence="1 2" key="1">
    <citation type="submission" date="2022-06" db="EMBL/GenBank/DDBJ databases">
        <title>Isolation of gut microbiota from human fecal samples.</title>
        <authorList>
            <person name="Pamer E.G."/>
            <person name="Barat B."/>
            <person name="Waligurski E."/>
            <person name="Medina S."/>
            <person name="Paddock L."/>
            <person name="Mostad J."/>
        </authorList>
    </citation>
    <scope>NUCLEOTIDE SEQUENCE [LARGE SCALE GENOMIC DNA]</scope>
    <source>
        <strain evidence="1 2">DFI.1.1</strain>
    </source>
</reference>
<evidence type="ECO:0000313" key="1">
    <source>
        <dbReference type="EMBL" id="MCQ5343316.1"/>
    </source>
</evidence>
<gene>
    <name evidence="1" type="primary">yqeC</name>
    <name evidence="1" type="ORF">NE675_09835</name>
</gene>
<protein>
    <submittedName>
        <fullName evidence="1">Selenium cofactor biosynthesis protein YqeC</fullName>
    </submittedName>
</protein>
<keyword evidence="2" id="KW-1185">Reference proteome</keyword>
<evidence type="ECO:0000313" key="2">
    <source>
        <dbReference type="Proteomes" id="UP001206692"/>
    </source>
</evidence>
<name>A0ABT1STV3_9FIRM</name>
<sequence>MTARVETYVGAGGKTTSIFSRALMVRKSGKKVAIVTTTHMMRPASWFISSDLPDGWRDVWQRDGIIVVGTLLDNGKITYPGDAVYESLCNLADLVLVEGDGSRRLPLKVMGAHEPVIPKHSDVVYCLAGLSALGKTVGQACFRYELLGLADDTVITEAIMARIVEEGCLRRLGTFKPLTTVVLNQADDAILHQCGERILQKLSRPGLITAYDREARNTK</sequence>
<dbReference type="Proteomes" id="UP001206692">
    <property type="component" value="Unassembled WGS sequence"/>
</dbReference>
<comment type="caution">
    <text evidence="1">The sequence shown here is derived from an EMBL/GenBank/DDBJ whole genome shotgun (WGS) entry which is preliminary data.</text>
</comment>
<dbReference type="RefSeq" id="WP_062411932.1">
    <property type="nucleotide sequence ID" value="NZ_JAJCIO010000022.1"/>
</dbReference>
<dbReference type="Pfam" id="PF19842">
    <property type="entry name" value="YqeC"/>
    <property type="match status" value="1"/>
</dbReference>
<dbReference type="EMBL" id="JANGEW010000020">
    <property type="protein sequence ID" value="MCQ5343316.1"/>
    <property type="molecule type" value="Genomic_DNA"/>
</dbReference>
<dbReference type="NCBIfam" id="TIGR03172">
    <property type="entry name" value="selenium cofactor biosynthesis protein YqeC"/>
    <property type="match status" value="1"/>
</dbReference>
<organism evidence="1 2">
    <name type="scientific">Megasphaera massiliensis</name>
    <dbReference type="NCBI Taxonomy" id="1232428"/>
    <lineage>
        <taxon>Bacteria</taxon>
        <taxon>Bacillati</taxon>
        <taxon>Bacillota</taxon>
        <taxon>Negativicutes</taxon>
        <taxon>Veillonellales</taxon>
        <taxon>Veillonellaceae</taxon>
        <taxon>Megasphaera</taxon>
    </lineage>
</organism>
<dbReference type="InterPro" id="IPR017587">
    <property type="entry name" value="YqeC"/>
</dbReference>
<proteinExistence type="predicted"/>